<proteinExistence type="predicted"/>
<keyword evidence="3" id="KW-1185">Reference proteome</keyword>
<accession>A0A812WIZ0</accession>
<dbReference type="EMBL" id="CAJNIZ010043840">
    <property type="protein sequence ID" value="CAE7670569.1"/>
    <property type="molecule type" value="Genomic_DNA"/>
</dbReference>
<protein>
    <submittedName>
        <fullName evidence="2">Uncharacterized protein</fullName>
    </submittedName>
</protein>
<feature type="region of interest" description="Disordered" evidence="1">
    <location>
        <begin position="1"/>
        <end position="81"/>
    </location>
</feature>
<reference evidence="2" key="1">
    <citation type="submission" date="2021-02" db="EMBL/GenBank/DDBJ databases">
        <authorList>
            <person name="Dougan E. K."/>
            <person name="Rhodes N."/>
            <person name="Thang M."/>
            <person name="Chan C."/>
        </authorList>
    </citation>
    <scope>NUCLEOTIDE SEQUENCE</scope>
</reference>
<feature type="compositionally biased region" description="Acidic residues" evidence="1">
    <location>
        <begin position="59"/>
        <end position="72"/>
    </location>
</feature>
<feature type="compositionally biased region" description="Acidic residues" evidence="1">
    <location>
        <begin position="1"/>
        <end position="11"/>
    </location>
</feature>
<evidence type="ECO:0000313" key="2">
    <source>
        <dbReference type="EMBL" id="CAE7670569.1"/>
    </source>
</evidence>
<name>A0A812WIZ0_SYMPI</name>
<feature type="non-terminal residue" evidence="2">
    <location>
        <position position="1"/>
    </location>
</feature>
<dbReference type="AlphaFoldDB" id="A0A812WIZ0"/>
<gene>
    <name evidence="2" type="ORF">SPIL2461_LOCUS18481</name>
</gene>
<feature type="compositionally biased region" description="Basic and acidic residues" evidence="1">
    <location>
        <begin position="26"/>
        <end position="42"/>
    </location>
</feature>
<organism evidence="2 3">
    <name type="scientific">Symbiodinium pilosum</name>
    <name type="common">Dinoflagellate</name>
    <dbReference type="NCBI Taxonomy" id="2952"/>
    <lineage>
        <taxon>Eukaryota</taxon>
        <taxon>Sar</taxon>
        <taxon>Alveolata</taxon>
        <taxon>Dinophyceae</taxon>
        <taxon>Suessiales</taxon>
        <taxon>Symbiodiniaceae</taxon>
        <taxon>Symbiodinium</taxon>
    </lineage>
</organism>
<dbReference type="Proteomes" id="UP000649617">
    <property type="component" value="Unassembled WGS sequence"/>
</dbReference>
<evidence type="ECO:0000256" key="1">
    <source>
        <dbReference type="SAM" id="MobiDB-lite"/>
    </source>
</evidence>
<evidence type="ECO:0000313" key="3">
    <source>
        <dbReference type="Proteomes" id="UP000649617"/>
    </source>
</evidence>
<sequence length="328" mass="36555">KRPAEDAAEEEPAQKKPADASAKPDGTYHIHDNGGRPFKVEVKWPGSKAEVKVFKAIGSDDEDEDDDDENEGNENAGGPQVSVMTAGDIAQQLFGNSNHPLLVQMAGGQEGEEEEPKEDDAELPQYETDACLTLSAEKVFVGQCPKHGAIFDGNSILLHLEGLKYAFVGENVFSFTAKSPITQYVSLVGNSDVPYPWAIDEQGFRYLMISSVILNSKLFENCDKDPYDLYFHRALITADIGMVPIEQPDVQFQGITEFWIGEDQYTLKYEPNPEPDYDRLAERGEFFIVKGGPKIKISKTEYVKLMQDFAAEMGFETLHSEELVERNI</sequence>
<dbReference type="OrthoDB" id="411716at2759"/>
<comment type="caution">
    <text evidence="2">The sequence shown here is derived from an EMBL/GenBank/DDBJ whole genome shotgun (WGS) entry which is preliminary data.</text>
</comment>